<accession>A0A4E0RIM3</accession>
<feature type="transmembrane region" description="Helical" evidence="5">
    <location>
        <begin position="185"/>
        <end position="208"/>
    </location>
</feature>
<dbReference type="GO" id="GO:0016020">
    <property type="term" value="C:membrane"/>
    <property type="evidence" value="ECO:0007669"/>
    <property type="project" value="UniProtKB-SubCell"/>
</dbReference>
<dbReference type="PRINTS" id="PR00237">
    <property type="entry name" value="GPCRRHODOPSN"/>
</dbReference>
<evidence type="ECO:0000256" key="2">
    <source>
        <dbReference type="ARBA" id="ARBA00022692"/>
    </source>
</evidence>
<feature type="transmembrane region" description="Helical" evidence="5">
    <location>
        <begin position="94"/>
        <end position="112"/>
    </location>
</feature>
<feature type="transmembrane region" description="Helical" evidence="5">
    <location>
        <begin position="50"/>
        <end position="74"/>
    </location>
</feature>
<dbReference type="InterPro" id="IPR000276">
    <property type="entry name" value="GPCR_Rhodpsn"/>
</dbReference>
<evidence type="ECO:0000256" key="5">
    <source>
        <dbReference type="SAM" id="Phobius"/>
    </source>
</evidence>
<dbReference type="GO" id="GO:0004930">
    <property type="term" value="F:G protein-coupled receptor activity"/>
    <property type="evidence" value="ECO:0007669"/>
    <property type="project" value="InterPro"/>
</dbReference>
<dbReference type="AlphaFoldDB" id="A0A4E0RIM3"/>
<dbReference type="PANTHER" id="PTHR45698">
    <property type="entry name" value="TRACE AMINE-ASSOCIATED RECEPTOR 19N-RELATED"/>
    <property type="match status" value="1"/>
</dbReference>
<organism evidence="6 7">
    <name type="scientific">Fasciola hepatica</name>
    <name type="common">Liver fluke</name>
    <dbReference type="NCBI Taxonomy" id="6192"/>
    <lineage>
        <taxon>Eukaryota</taxon>
        <taxon>Metazoa</taxon>
        <taxon>Spiralia</taxon>
        <taxon>Lophotrochozoa</taxon>
        <taxon>Platyhelminthes</taxon>
        <taxon>Trematoda</taxon>
        <taxon>Digenea</taxon>
        <taxon>Plagiorchiida</taxon>
        <taxon>Echinostomata</taxon>
        <taxon>Echinostomatoidea</taxon>
        <taxon>Fasciolidae</taxon>
        <taxon>Fasciola</taxon>
    </lineage>
</organism>
<keyword evidence="4 5" id="KW-0472">Membrane</keyword>
<evidence type="ECO:0008006" key="8">
    <source>
        <dbReference type="Google" id="ProtNLM"/>
    </source>
</evidence>
<dbReference type="Proteomes" id="UP000230066">
    <property type="component" value="Unassembled WGS sequence"/>
</dbReference>
<evidence type="ECO:0000256" key="4">
    <source>
        <dbReference type="ARBA" id="ARBA00023136"/>
    </source>
</evidence>
<keyword evidence="3 5" id="KW-1133">Transmembrane helix</keyword>
<keyword evidence="2 5" id="KW-0812">Transmembrane</keyword>
<evidence type="ECO:0000313" key="6">
    <source>
        <dbReference type="EMBL" id="THD27886.1"/>
    </source>
</evidence>
<comment type="subcellular location">
    <subcellularLocation>
        <location evidence="1">Membrane</location>
    </subcellularLocation>
</comment>
<evidence type="ECO:0000256" key="1">
    <source>
        <dbReference type="ARBA" id="ARBA00004370"/>
    </source>
</evidence>
<dbReference type="EMBL" id="JXXN02000293">
    <property type="protein sequence ID" value="THD27886.1"/>
    <property type="molecule type" value="Genomic_DNA"/>
</dbReference>
<dbReference type="Gene3D" id="1.20.1070.10">
    <property type="entry name" value="Rhodopsin 7-helix transmembrane proteins"/>
    <property type="match status" value="1"/>
</dbReference>
<feature type="transmembrane region" description="Helical" evidence="5">
    <location>
        <begin position="20"/>
        <end position="43"/>
    </location>
</feature>
<proteinExistence type="predicted"/>
<evidence type="ECO:0000256" key="3">
    <source>
        <dbReference type="ARBA" id="ARBA00022989"/>
    </source>
</evidence>
<dbReference type="PANTHER" id="PTHR45698:SF1">
    <property type="entry name" value="TRACE AMINE-ASSOCIATED RECEPTOR 13C-LIKE"/>
    <property type="match status" value="1"/>
</dbReference>
<reference evidence="6" key="1">
    <citation type="submission" date="2019-03" db="EMBL/GenBank/DDBJ databases">
        <title>Improved annotation for the trematode Fasciola hepatica.</title>
        <authorList>
            <person name="Choi Y.-J."/>
            <person name="Martin J."/>
            <person name="Mitreva M."/>
        </authorList>
    </citation>
    <scope>NUCLEOTIDE SEQUENCE [LARGE SCALE GENOMIC DNA]</scope>
</reference>
<feature type="transmembrane region" description="Helical" evidence="5">
    <location>
        <begin position="132"/>
        <end position="153"/>
    </location>
</feature>
<keyword evidence="7" id="KW-1185">Reference proteome</keyword>
<feature type="transmembrane region" description="Helical" evidence="5">
    <location>
        <begin position="295"/>
        <end position="313"/>
    </location>
</feature>
<dbReference type="CDD" id="cd00637">
    <property type="entry name" value="7tm_classA_rhodopsin-like"/>
    <property type="match status" value="1"/>
</dbReference>
<name>A0A4E0RIM3_FASHE</name>
<sequence length="343" mass="39754">MVDISTYLEENLNYALNMSFTILLIIGIVANISVLYALNLVVIRSCLTTWLLRAQVVLDAFCCFWIMLFTWVRYYPYSDPLSGWIQCHIWRTQIPYWLVAFMSTCNLTWIMLDRLWATVYCATYRRYEKAYIIWTTIGTVMLSVGTLIPNMLIVEFHNMTCSTKITPNHTFAFRVTMFYQPFNFVVYYLLPISVMLVAYFWVVCNFQLMERNWQNAERHGQSTSWSLQQSDQGQSESNGTFCSIDPLYRSMTVGSLCMISIVILGHTFDTVNYLLSNLVSEYSYDFGSDVQLIGAFVNTVNSIFNPVIIALSVPSIKKLPPEYLTLIIKKSKRVCIKSRFEES</sequence>
<feature type="transmembrane region" description="Helical" evidence="5">
    <location>
        <begin position="253"/>
        <end position="275"/>
    </location>
</feature>
<gene>
    <name evidence="6" type="ORF">D915_001272</name>
</gene>
<evidence type="ECO:0000313" key="7">
    <source>
        <dbReference type="Proteomes" id="UP000230066"/>
    </source>
</evidence>
<dbReference type="SUPFAM" id="SSF81321">
    <property type="entry name" value="Family A G protein-coupled receptor-like"/>
    <property type="match status" value="1"/>
</dbReference>
<protein>
    <recommendedName>
        <fullName evidence="8">7 transmembrane receptor</fullName>
    </recommendedName>
</protein>
<comment type="caution">
    <text evidence="6">The sequence shown here is derived from an EMBL/GenBank/DDBJ whole genome shotgun (WGS) entry which is preliminary data.</text>
</comment>